<accession>A0A5D2PVJ7</accession>
<keyword evidence="2" id="KW-1133">Transmembrane helix</keyword>
<feature type="transmembrane region" description="Helical" evidence="2">
    <location>
        <begin position="45"/>
        <end position="71"/>
    </location>
</feature>
<proteinExistence type="predicted"/>
<organism evidence="3 4">
    <name type="scientific">Gossypium tomentosum</name>
    <name type="common">Hawaiian cotton</name>
    <name type="synonym">Gossypium sandvicense</name>
    <dbReference type="NCBI Taxonomy" id="34277"/>
    <lineage>
        <taxon>Eukaryota</taxon>
        <taxon>Viridiplantae</taxon>
        <taxon>Streptophyta</taxon>
        <taxon>Embryophyta</taxon>
        <taxon>Tracheophyta</taxon>
        <taxon>Spermatophyta</taxon>
        <taxon>Magnoliopsida</taxon>
        <taxon>eudicotyledons</taxon>
        <taxon>Gunneridae</taxon>
        <taxon>Pentapetalae</taxon>
        <taxon>rosids</taxon>
        <taxon>malvids</taxon>
        <taxon>Malvales</taxon>
        <taxon>Malvaceae</taxon>
        <taxon>Malvoideae</taxon>
        <taxon>Gossypium</taxon>
    </lineage>
</organism>
<dbReference type="EMBL" id="CM017616">
    <property type="protein sequence ID" value="TYI20109.1"/>
    <property type="molecule type" value="Genomic_DNA"/>
</dbReference>
<evidence type="ECO:0000256" key="1">
    <source>
        <dbReference type="SAM" id="MobiDB-lite"/>
    </source>
</evidence>
<feature type="region of interest" description="Disordered" evidence="1">
    <location>
        <begin position="1"/>
        <end position="21"/>
    </location>
</feature>
<feature type="compositionally biased region" description="Polar residues" evidence="1">
    <location>
        <begin position="1"/>
        <end position="12"/>
    </location>
</feature>
<evidence type="ECO:0000256" key="2">
    <source>
        <dbReference type="SAM" id="Phobius"/>
    </source>
</evidence>
<gene>
    <name evidence="3" type="ORF">ES332_A07G213000v1</name>
</gene>
<dbReference type="Proteomes" id="UP000322667">
    <property type="component" value="Chromosome A07"/>
</dbReference>
<keyword evidence="2" id="KW-0472">Membrane</keyword>
<protein>
    <submittedName>
        <fullName evidence="3">Uncharacterized protein</fullName>
    </submittedName>
</protein>
<keyword evidence="4" id="KW-1185">Reference proteome</keyword>
<dbReference type="AlphaFoldDB" id="A0A5D2PVJ7"/>
<reference evidence="3 4" key="1">
    <citation type="submission" date="2019-07" db="EMBL/GenBank/DDBJ databases">
        <title>WGS assembly of Gossypium tomentosum.</title>
        <authorList>
            <person name="Chen Z.J."/>
            <person name="Sreedasyam A."/>
            <person name="Ando A."/>
            <person name="Song Q."/>
            <person name="De L."/>
            <person name="Hulse-Kemp A."/>
            <person name="Ding M."/>
            <person name="Ye W."/>
            <person name="Kirkbride R."/>
            <person name="Jenkins J."/>
            <person name="Plott C."/>
            <person name="Lovell J."/>
            <person name="Lin Y.-M."/>
            <person name="Vaughn R."/>
            <person name="Liu B."/>
            <person name="Li W."/>
            <person name="Simpson S."/>
            <person name="Scheffler B."/>
            <person name="Saski C."/>
            <person name="Grover C."/>
            <person name="Hu G."/>
            <person name="Conover J."/>
            <person name="Carlson J."/>
            <person name="Shu S."/>
            <person name="Boston L."/>
            <person name="Williams M."/>
            <person name="Peterson D."/>
            <person name="Mcgee K."/>
            <person name="Jones D."/>
            <person name="Wendel J."/>
            <person name="Stelly D."/>
            <person name="Grimwood J."/>
            <person name="Schmutz J."/>
        </authorList>
    </citation>
    <scope>NUCLEOTIDE SEQUENCE [LARGE SCALE GENOMIC DNA]</scope>
    <source>
        <strain evidence="3">7179.01</strain>
    </source>
</reference>
<sequence length="72" mass="7836">MTKESPPTTKTTGDYGVRDVPGDGSWLARRRGGTRGGQWLAKSSAVAFLGGWLLLFSFLCNGLGFHFGCWVR</sequence>
<name>A0A5D2PVJ7_GOSTO</name>
<evidence type="ECO:0000313" key="3">
    <source>
        <dbReference type="EMBL" id="TYI20109.1"/>
    </source>
</evidence>
<keyword evidence="2" id="KW-0812">Transmembrane</keyword>
<evidence type="ECO:0000313" key="4">
    <source>
        <dbReference type="Proteomes" id="UP000322667"/>
    </source>
</evidence>